<dbReference type="Pfam" id="PF17751">
    <property type="entry name" value="SKICH"/>
    <property type="match status" value="1"/>
</dbReference>
<feature type="coiled-coil region" evidence="4">
    <location>
        <begin position="46"/>
        <end position="104"/>
    </location>
</feature>
<dbReference type="FunFam" id="1.20.58.70:FF:000011">
    <property type="entry name" value="Syntaxin 4"/>
    <property type="match status" value="1"/>
</dbReference>
<evidence type="ECO:0000256" key="4">
    <source>
        <dbReference type="SAM" id="Coils"/>
    </source>
</evidence>
<proteinExistence type="inferred from homology"/>
<dbReference type="PROSITE" id="PS00914">
    <property type="entry name" value="SYNTAXIN"/>
    <property type="match status" value="1"/>
</dbReference>
<dbReference type="CDD" id="cd00179">
    <property type="entry name" value="SynN"/>
    <property type="match status" value="1"/>
</dbReference>
<dbReference type="Proteomes" id="UP000281406">
    <property type="component" value="Unassembled WGS sequence"/>
</dbReference>
<dbReference type="AlphaFoldDB" id="A0A3N0YZE1"/>
<evidence type="ECO:0000313" key="8">
    <source>
        <dbReference type="Proteomes" id="UP000281406"/>
    </source>
</evidence>
<dbReference type="SMART" id="SM00503">
    <property type="entry name" value="SynN"/>
    <property type="match status" value="1"/>
</dbReference>
<gene>
    <name evidence="7" type="ORF">DPX16_19188</name>
</gene>
<dbReference type="InterPro" id="IPR006011">
    <property type="entry name" value="Syntaxin_N"/>
</dbReference>
<dbReference type="GO" id="GO:0016192">
    <property type="term" value="P:vesicle-mediated transport"/>
    <property type="evidence" value="ECO:0007669"/>
    <property type="project" value="InterPro"/>
</dbReference>
<keyword evidence="2 4" id="KW-0175">Coiled coil</keyword>
<dbReference type="OrthoDB" id="10015001at2759"/>
<dbReference type="CDD" id="cd21968">
    <property type="entry name" value="Zn-C2H2_CALCOCO2"/>
    <property type="match status" value="1"/>
</dbReference>
<accession>A0A3N0YZE1</accession>
<evidence type="ECO:0000256" key="5">
    <source>
        <dbReference type="SAM" id="MobiDB-lite"/>
    </source>
</evidence>
<comment type="caution">
    <text evidence="7">The sequence shown here is derived from an EMBL/GenBank/DDBJ whole genome shotgun (WGS) entry which is preliminary data.</text>
</comment>
<dbReference type="PANTHER" id="PTHR31915">
    <property type="entry name" value="SKICH DOMAIN-CONTAINING PROTEIN"/>
    <property type="match status" value="1"/>
</dbReference>
<dbReference type="Pfam" id="PF00804">
    <property type="entry name" value="Syntaxin"/>
    <property type="match status" value="1"/>
</dbReference>
<dbReference type="SMART" id="SM00397">
    <property type="entry name" value="t_SNARE"/>
    <property type="match status" value="1"/>
</dbReference>
<dbReference type="Gene3D" id="6.20.250.40">
    <property type="match status" value="1"/>
</dbReference>
<comment type="similarity">
    <text evidence="1 3">Belongs to the syntaxin family.</text>
</comment>
<feature type="domain" description="T-SNARE coiled-coil homology" evidence="6">
    <location>
        <begin position="200"/>
        <end position="262"/>
    </location>
</feature>
<dbReference type="GO" id="GO:0016020">
    <property type="term" value="C:membrane"/>
    <property type="evidence" value="ECO:0007669"/>
    <property type="project" value="InterPro"/>
</dbReference>
<dbReference type="EMBL" id="RJVU01018281">
    <property type="protein sequence ID" value="ROL51669.1"/>
    <property type="molecule type" value="Genomic_DNA"/>
</dbReference>
<name>A0A3N0YZE1_ANAGA</name>
<reference evidence="7 8" key="1">
    <citation type="submission" date="2018-10" db="EMBL/GenBank/DDBJ databases">
        <title>Genome assembly for a Yunnan-Guizhou Plateau 3E fish, Anabarilius grahami (Regan), and its evolutionary and genetic applications.</title>
        <authorList>
            <person name="Jiang W."/>
        </authorList>
    </citation>
    <scope>NUCLEOTIDE SEQUENCE [LARGE SCALE GENOMIC DNA]</scope>
    <source>
        <strain evidence="7">AG-KIZ</strain>
        <tissue evidence="7">Muscle</tissue>
    </source>
</reference>
<dbReference type="InterPro" id="IPR010989">
    <property type="entry name" value="SNARE"/>
</dbReference>
<dbReference type="GO" id="GO:0006886">
    <property type="term" value="P:intracellular protein transport"/>
    <property type="evidence" value="ECO:0007669"/>
    <property type="project" value="InterPro"/>
</dbReference>
<dbReference type="SUPFAM" id="SSF47661">
    <property type="entry name" value="t-snare proteins"/>
    <property type="match status" value="1"/>
</dbReference>
<evidence type="ECO:0000256" key="3">
    <source>
        <dbReference type="RuleBase" id="RU003858"/>
    </source>
</evidence>
<dbReference type="Gene3D" id="1.20.58.70">
    <property type="match status" value="1"/>
</dbReference>
<organism evidence="7 8">
    <name type="scientific">Anabarilius grahami</name>
    <name type="common">Kanglang fish</name>
    <name type="synonym">Barilius grahami</name>
    <dbReference type="NCBI Taxonomy" id="495550"/>
    <lineage>
        <taxon>Eukaryota</taxon>
        <taxon>Metazoa</taxon>
        <taxon>Chordata</taxon>
        <taxon>Craniata</taxon>
        <taxon>Vertebrata</taxon>
        <taxon>Euteleostomi</taxon>
        <taxon>Actinopterygii</taxon>
        <taxon>Neopterygii</taxon>
        <taxon>Teleostei</taxon>
        <taxon>Ostariophysi</taxon>
        <taxon>Cypriniformes</taxon>
        <taxon>Xenocyprididae</taxon>
        <taxon>Xenocypridinae</taxon>
        <taxon>Xenocypridinae incertae sedis</taxon>
        <taxon>Anabarilius</taxon>
    </lineage>
</organism>
<dbReference type="GO" id="GO:0005484">
    <property type="term" value="F:SNAP receptor activity"/>
    <property type="evidence" value="ECO:0007669"/>
    <property type="project" value="InterPro"/>
</dbReference>
<dbReference type="InterPro" id="IPR041611">
    <property type="entry name" value="SKICH"/>
</dbReference>
<feature type="coiled-coil region" evidence="4">
    <location>
        <begin position="423"/>
        <end position="464"/>
    </location>
</feature>
<evidence type="ECO:0000259" key="6">
    <source>
        <dbReference type="PROSITE" id="PS50192"/>
    </source>
</evidence>
<evidence type="ECO:0000256" key="2">
    <source>
        <dbReference type="ARBA" id="ARBA00023054"/>
    </source>
</evidence>
<dbReference type="InterPro" id="IPR006012">
    <property type="entry name" value="Syntaxin/epimorphin_CS"/>
</dbReference>
<feature type="coiled-coil region" evidence="4">
    <location>
        <begin position="499"/>
        <end position="629"/>
    </location>
</feature>
<evidence type="ECO:0000313" key="7">
    <source>
        <dbReference type="EMBL" id="ROL51669.1"/>
    </source>
</evidence>
<dbReference type="PROSITE" id="PS50192">
    <property type="entry name" value="T_SNARE"/>
    <property type="match status" value="1"/>
</dbReference>
<sequence length="726" mass="83581">MRDRTKELGNTSDASDEDETTALMNKPGSESSANEEKENEAFFKKVQDIREGFETIKKKVSELENKQKTVLGVPLPEDSMKKELQSLREEIKVMASQIQKKLKSIEPKKAEGEDKYIPINVRMRRTQHGVLSREFLELMGHCNTIQAQYRDRNVERIQRQLKITGNNVTDEELESMLESGQTDVFTQNILNDAKATRQALNEIESRHDEIIKLERSIKELHDMFQYLAMEVEAQGEMVDRIEENIKRSHNYVEKAVAETAAAVETSKKVRKVTVSPINLGMNDGTEEETVPVVMETSSYSQVVFNDVPPSYPPNTQVSCWYTLTGALQPNPRDWIGVFKVGWSSTQQYFNYVWVEPCLDNVGPEPLVQQVVFKESYLPKDDGEFYQFCYVDSNGYVKGASTPFCFQNPAETSLDCSLEKDLLVITTQEQAEKMEKEKEDYVKEIEHLKETNKILKTELDERLHEIRHLRSSLDDVKPKDNPETPLPDAQSFNFTEEVDVQSSRKDNEKLQIEIQELRMKKTIEDRSAENKALQTSMSEQGAQEKEQKKVQIQALLTQLTEARGLLRSEVQNCKEAYKRAEGAEQELKEVKKKLEEMTSKQAEGEKTNQIQELQAEVNKLRRELFDYQVASVAAMSDQQPNPQSPPASQEQTYPPDSHFYESIDDLTANPAEVEIRVCRHCQERFPGISEDELEQHEQSHKVCPFCTLVFDDWEQQTFEDHVYGHED</sequence>
<evidence type="ECO:0000256" key="1">
    <source>
        <dbReference type="ARBA" id="ARBA00009063"/>
    </source>
</evidence>
<dbReference type="InterPro" id="IPR051002">
    <property type="entry name" value="UBA_autophagy_assoc_protein"/>
</dbReference>
<dbReference type="CDD" id="cd15883">
    <property type="entry name" value="SNARE_syntaxin4"/>
    <property type="match status" value="1"/>
</dbReference>
<feature type="region of interest" description="Disordered" evidence="5">
    <location>
        <begin position="1"/>
        <end position="41"/>
    </location>
</feature>
<protein>
    <submittedName>
        <fullName evidence="7">Syntaxin-4</fullName>
    </submittedName>
</protein>
<dbReference type="InterPro" id="IPR000727">
    <property type="entry name" value="T_SNARE_dom"/>
</dbReference>
<keyword evidence="8" id="KW-1185">Reference proteome</keyword>
<feature type="region of interest" description="Disordered" evidence="5">
    <location>
        <begin position="634"/>
        <end position="659"/>
    </location>
</feature>
<dbReference type="PANTHER" id="PTHR31915:SF10">
    <property type="entry name" value="CALCIUM-BINDING AND COILED-COIL DOMAIN 2"/>
    <property type="match status" value="1"/>
</dbReference>
<dbReference type="Gene3D" id="2.60.40.2840">
    <property type="match status" value="1"/>
</dbReference>
<feature type="compositionally biased region" description="Low complexity" evidence="5">
    <location>
        <begin position="635"/>
        <end position="650"/>
    </location>
</feature>